<dbReference type="PANTHER" id="PTHR15004:SF0">
    <property type="entry name" value="GLUTAMYL-TRNA(GLN) AMIDOTRANSFERASE SUBUNIT C, MITOCHONDRIAL"/>
    <property type="match status" value="1"/>
</dbReference>
<dbReference type="NCBIfam" id="TIGR00135">
    <property type="entry name" value="gatC"/>
    <property type="match status" value="1"/>
</dbReference>
<sequence>MSKTKKVTKKELNKIAKLSKLSLSEAELKTHTKDMNNILDYMDLLNEIDTSNVEELVNVHDTHSVLREDVTEKSIPKEKVIENSPKSKGDYIEIPLVVKKDSQ</sequence>
<dbReference type="InterPro" id="IPR036113">
    <property type="entry name" value="Asp/Glu-ADT_sf_sub_c"/>
</dbReference>
<reference evidence="1" key="1">
    <citation type="submission" date="2018-05" db="EMBL/GenBank/DDBJ databases">
        <authorList>
            <person name="Lanie J.A."/>
            <person name="Ng W.-L."/>
            <person name="Kazmierczak K.M."/>
            <person name="Andrzejewski T.M."/>
            <person name="Davidsen T.M."/>
            <person name="Wayne K.J."/>
            <person name="Tettelin H."/>
            <person name="Glass J.I."/>
            <person name="Rusch D."/>
            <person name="Podicherti R."/>
            <person name="Tsui H.-C.T."/>
            <person name="Winkler M.E."/>
        </authorList>
    </citation>
    <scope>NUCLEOTIDE SEQUENCE</scope>
</reference>
<dbReference type="Gene3D" id="1.10.20.60">
    <property type="entry name" value="Glu-tRNAGln amidotransferase C subunit, N-terminal domain"/>
    <property type="match status" value="1"/>
</dbReference>
<organism evidence="1">
    <name type="scientific">marine metagenome</name>
    <dbReference type="NCBI Taxonomy" id="408172"/>
    <lineage>
        <taxon>unclassified sequences</taxon>
        <taxon>metagenomes</taxon>
        <taxon>ecological metagenomes</taxon>
    </lineage>
</organism>
<name>A0A381PJ86_9ZZZZ</name>
<dbReference type="GO" id="GO:0006450">
    <property type="term" value="P:regulation of translational fidelity"/>
    <property type="evidence" value="ECO:0007669"/>
    <property type="project" value="InterPro"/>
</dbReference>
<dbReference type="PANTHER" id="PTHR15004">
    <property type="entry name" value="GLUTAMYL-TRNA(GLN) AMIDOTRANSFERASE SUBUNIT C, MITOCHONDRIAL"/>
    <property type="match status" value="1"/>
</dbReference>
<dbReference type="AlphaFoldDB" id="A0A381PJ86"/>
<dbReference type="EMBL" id="UINC01001003">
    <property type="protein sequence ID" value="SUZ67092.1"/>
    <property type="molecule type" value="Genomic_DNA"/>
</dbReference>
<dbReference type="Pfam" id="PF02686">
    <property type="entry name" value="GatC"/>
    <property type="match status" value="1"/>
</dbReference>
<protein>
    <recommendedName>
        <fullName evidence="2">Aspartyl/glutamyl-tRNA(Asn/Gln) amidotransferase subunit C</fullName>
    </recommendedName>
</protein>
<dbReference type="InterPro" id="IPR003837">
    <property type="entry name" value="GatC"/>
</dbReference>
<dbReference type="GO" id="GO:0070681">
    <property type="term" value="P:glutaminyl-tRNAGln biosynthesis via transamidation"/>
    <property type="evidence" value="ECO:0007669"/>
    <property type="project" value="TreeGrafter"/>
</dbReference>
<dbReference type="SUPFAM" id="SSF141000">
    <property type="entry name" value="Glu-tRNAGln amidotransferase C subunit"/>
    <property type="match status" value="1"/>
</dbReference>
<evidence type="ECO:0008006" key="2">
    <source>
        <dbReference type="Google" id="ProtNLM"/>
    </source>
</evidence>
<dbReference type="HAMAP" id="MF_00122">
    <property type="entry name" value="GatC"/>
    <property type="match status" value="1"/>
</dbReference>
<evidence type="ECO:0000313" key="1">
    <source>
        <dbReference type="EMBL" id="SUZ67092.1"/>
    </source>
</evidence>
<accession>A0A381PJ86</accession>
<proteinExistence type="inferred from homology"/>
<gene>
    <name evidence="1" type="ORF">METZ01_LOCUS19946</name>
</gene>